<dbReference type="InterPro" id="IPR022596">
    <property type="entry name" value="GPR1/2/3_C"/>
</dbReference>
<dbReference type="GO" id="GO:0004930">
    <property type="term" value="F:G protein-coupled receptor activity"/>
    <property type="evidence" value="ECO:0007669"/>
    <property type="project" value="TreeGrafter"/>
</dbReference>
<evidence type="ECO:0000256" key="2">
    <source>
        <dbReference type="ARBA" id="ARBA00022692"/>
    </source>
</evidence>
<feature type="transmembrane region" description="Helical" evidence="6">
    <location>
        <begin position="312"/>
        <end position="331"/>
    </location>
</feature>
<dbReference type="Proteomes" id="UP000193689">
    <property type="component" value="Unassembled WGS sequence"/>
</dbReference>
<feature type="region of interest" description="Disordered" evidence="5">
    <location>
        <begin position="248"/>
        <end position="298"/>
    </location>
</feature>
<feature type="domain" description="G protein-coupled receptor GPR1/2/3 C-terminal" evidence="8">
    <location>
        <begin position="310"/>
        <end position="368"/>
    </location>
</feature>
<dbReference type="EMBL" id="MCFJ01000004">
    <property type="protein sequence ID" value="ORY67036.1"/>
    <property type="molecule type" value="Genomic_DNA"/>
</dbReference>
<keyword evidence="9" id="KW-0675">Receptor</keyword>
<gene>
    <name evidence="9" type="ORF">BCR38DRAFT_338313</name>
</gene>
<evidence type="ECO:0000313" key="9">
    <source>
        <dbReference type="EMBL" id="ORY67036.1"/>
    </source>
</evidence>
<evidence type="ECO:0000256" key="6">
    <source>
        <dbReference type="SAM" id="Phobius"/>
    </source>
</evidence>
<proteinExistence type="predicted"/>
<dbReference type="OrthoDB" id="100006at2759"/>
<dbReference type="STRING" id="1141098.A0A1Y2E6X6"/>
<name>A0A1Y2E6X6_9PEZI</name>
<protein>
    <submittedName>
        <fullName evidence="9">G protein-coupled glucose receptor regulating Gpa2-domain-containing protein</fullName>
    </submittedName>
</protein>
<evidence type="ECO:0000259" key="7">
    <source>
        <dbReference type="Pfam" id="PF11710"/>
    </source>
</evidence>
<keyword evidence="4 6" id="KW-0472">Membrane</keyword>
<evidence type="ECO:0000256" key="1">
    <source>
        <dbReference type="ARBA" id="ARBA00004141"/>
    </source>
</evidence>
<feature type="transmembrane region" description="Helical" evidence="6">
    <location>
        <begin position="120"/>
        <end position="142"/>
    </location>
</feature>
<dbReference type="InterPro" id="IPR023041">
    <property type="entry name" value="Glucose_rcpt_Git3-like_N"/>
</dbReference>
<comment type="caution">
    <text evidence="9">The sequence shown here is derived from an EMBL/GenBank/DDBJ whole genome shotgun (WGS) entry which is preliminary data.</text>
</comment>
<dbReference type="PANTHER" id="PTHR23112">
    <property type="entry name" value="G PROTEIN-COUPLED RECEPTOR 157-RELATED"/>
    <property type="match status" value="1"/>
</dbReference>
<evidence type="ECO:0000256" key="4">
    <source>
        <dbReference type="ARBA" id="ARBA00023136"/>
    </source>
</evidence>
<dbReference type="Gene3D" id="1.20.1070.10">
    <property type="entry name" value="Rhodopsin 7-helix transmembrane proteins"/>
    <property type="match status" value="1"/>
</dbReference>
<dbReference type="RefSeq" id="XP_040717660.1">
    <property type="nucleotide sequence ID" value="XM_040855610.1"/>
</dbReference>
<feature type="transmembrane region" description="Helical" evidence="6">
    <location>
        <begin position="169"/>
        <end position="189"/>
    </location>
</feature>
<reference evidence="9 10" key="1">
    <citation type="submission" date="2016-07" db="EMBL/GenBank/DDBJ databases">
        <title>Pervasive Adenine N6-methylation of Active Genes in Fungi.</title>
        <authorList>
            <consortium name="DOE Joint Genome Institute"/>
            <person name="Mondo S.J."/>
            <person name="Dannebaum R.O."/>
            <person name="Kuo R.C."/>
            <person name="Labutti K."/>
            <person name="Haridas S."/>
            <person name="Kuo A."/>
            <person name="Salamov A."/>
            <person name="Ahrendt S.R."/>
            <person name="Lipzen A."/>
            <person name="Sullivan W."/>
            <person name="Andreopoulos W.B."/>
            <person name="Clum A."/>
            <person name="Lindquist E."/>
            <person name="Daum C."/>
            <person name="Ramamoorthy G.K."/>
            <person name="Gryganskyi A."/>
            <person name="Culley D."/>
            <person name="Magnuson J.K."/>
            <person name="James T.Y."/>
            <person name="O'Malley M.A."/>
            <person name="Stajich J.E."/>
            <person name="Spatafora J.W."/>
            <person name="Visel A."/>
            <person name="Grigoriev I.V."/>
        </authorList>
    </citation>
    <scope>NUCLEOTIDE SEQUENCE [LARGE SCALE GENOMIC DNA]</scope>
    <source>
        <strain evidence="9 10">CBS 129021</strain>
    </source>
</reference>
<dbReference type="Pfam" id="PF11970">
    <property type="entry name" value="GPR_Gpa2_C"/>
    <property type="match status" value="1"/>
</dbReference>
<feature type="compositionally biased region" description="Polar residues" evidence="5">
    <location>
        <begin position="279"/>
        <end position="292"/>
    </location>
</feature>
<keyword evidence="3 6" id="KW-1133">Transmembrane helix</keyword>
<dbReference type="GO" id="GO:0007189">
    <property type="term" value="P:adenylate cyclase-activating G protein-coupled receptor signaling pathway"/>
    <property type="evidence" value="ECO:0007669"/>
    <property type="project" value="TreeGrafter"/>
</dbReference>
<dbReference type="SUPFAM" id="SSF81321">
    <property type="entry name" value="Family A G protein-coupled receptor-like"/>
    <property type="match status" value="1"/>
</dbReference>
<dbReference type="Pfam" id="PF11710">
    <property type="entry name" value="Git3"/>
    <property type="match status" value="1"/>
</dbReference>
<dbReference type="GO" id="GO:0005886">
    <property type="term" value="C:plasma membrane"/>
    <property type="evidence" value="ECO:0007669"/>
    <property type="project" value="TreeGrafter"/>
</dbReference>
<evidence type="ECO:0000313" key="10">
    <source>
        <dbReference type="Proteomes" id="UP000193689"/>
    </source>
</evidence>
<feature type="domain" description="Glucose receptor Git3-like N-terminal" evidence="7">
    <location>
        <begin position="14"/>
        <end position="189"/>
    </location>
</feature>
<dbReference type="PANTHER" id="PTHR23112:SF37">
    <property type="entry name" value="G PROTEIN-COUPLED RECEPTOR GPR1"/>
    <property type="match status" value="1"/>
</dbReference>
<evidence type="ECO:0000256" key="5">
    <source>
        <dbReference type="SAM" id="MobiDB-lite"/>
    </source>
</evidence>
<feature type="transmembrane region" description="Helical" evidence="6">
    <location>
        <begin position="343"/>
        <end position="365"/>
    </location>
</feature>
<keyword evidence="10" id="KW-1185">Reference proteome</keyword>
<feature type="transmembrane region" description="Helical" evidence="6">
    <location>
        <begin position="12"/>
        <end position="33"/>
    </location>
</feature>
<evidence type="ECO:0000256" key="3">
    <source>
        <dbReference type="ARBA" id="ARBA00022989"/>
    </source>
</evidence>
<dbReference type="GeneID" id="63771822"/>
<keyword evidence="2 6" id="KW-0812">Transmembrane</keyword>
<accession>A0A1Y2E6X6</accession>
<dbReference type="InParanoid" id="A0A1Y2E6X6"/>
<evidence type="ECO:0000259" key="8">
    <source>
        <dbReference type="Pfam" id="PF11970"/>
    </source>
</evidence>
<feature type="compositionally biased region" description="Basic and acidic residues" evidence="5">
    <location>
        <begin position="258"/>
        <end position="273"/>
    </location>
</feature>
<organism evidence="9 10">
    <name type="scientific">Pseudomassariella vexata</name>
    <dbReference type="NCBI Taxonomy" id="1141098"/>
    <lineage>
        <taxon>Eukaryota</taxon>
        <taxon>Fungi</taxon>
        <taxon>Dikarya</taxon>
        <taxon>Ascomycota</taxon>
        <taxon>Pezizomycotina</taxon>
        <taxon>Sordariomycetes</taxon>
        <taxon>Xylariomycetidae</taxon>
        <taxon>Amphisphaeriales</taxon>
        <taxon>Pseudomassariaceae</taxon>
        <taxon>Pseudomassariella</taxon>
    </lineage>
</organism>
<dbReference type="AlphaFoldDB" id="A0A1Y2E6X6"/>
<comment type="subcellular location">
    <subcellularLocation>
        <location evidence="1">Membrane</location>
        <topology evidence="1">Multi-pass membrane protein</topology>
    </subcellularLocation>
</comment>
<sequence length="386" mass="43393">MIYNWSPAITIPTLVGSASSFIATGMVIVLWILSKEKSNLRYSLIMNLTFAEFINSLNNSVSGLYVAATQHTVPPGNACRANGWIGQVSVQAADFSILAIAFATLLTIDRRSLADPPTKTKYIICLCVWIIPLITGSVALGMDKMAPVSGNWCWISSDPRSLRYLLGHGWRFAIFMATTVIYVSIFRSLGEHLRARKQFSSKAHYSFYPGSLNSAIEASLRTTNKTMVKKPEAAKLVANGQEPLKDEKLWDISDEEDQGRSSDDEKEDIEMRPLRRKASGTSASKDAQSGTSLRPRVRVHHSSKLDQEMWQWFLMVLYPLTYILLWIPGIANRMAELTGHNYGWLTILQASTQFTGIVNAMIYGFREHRGTWSTWMRAQVDRHFVD</sequence>